<comment type="caution">
    <text evidence="2">The sequence shown here is derived from an EMBL/GenBank/DDBJ whole genome shotgun (WGS) entry which is preliminary data.</text>
</comment>
<feature type="transmembrane region" description="Helical" evidence="1">
    <location>
        <begin position="66"/>
        <end position="86"/>
    </location>
</feature>
<organism evidence="2 3">
    <name type="scientific">Champsocephalus gunnari</name>
    <name type="common">Mackerel icefish</name>
    <dbReference type="NCBI Taxonomy" id="52237"/>
    <lineage>
        <taxon>Eukaryota</taxon>
        <taxon>Metazoa</taxon>
        <taxon>Chordata</taxon>
        <taxon>Craniata</taxon>
        <taxon>Vertebrata</taxon>
        <taxon>Euteleostomi</taxon>
        <taxon>Actinopterygii</taxon>
        <taxon>Neopterygii</taxon>
        <taxon>Teleostei</taxon>
        <taxon>Neoteleostei</taxon>
        <taxon>Acanthomorphata</taxon>
        <taxon>Eupercaria</taxon>
        <taxon>Perciformes</taxon>
        <taxon>Notothenioidei</taxon>
        <taxon>Channichthyidae</taxon>
        <taxon>Champsocephalus</taxon>
    </lineage>
</organism>
<dbReference type="Proteomes" id="UP001331515">
    <property type="component" value="Unassembled WGS sequence"/>
</dbReference>
<proteinExistence type="predicted"/>
<evidence type="ECO:0000313" key="2">
    <source>
        <dbReference type="EMBL" id="KAK5936082.1"/>
    </source>
</evidence>
<keyword evidence="1" id="KW-0472">Membrane</keyword>
<sequence>MVDQNSVWSNKLLRKCSVPKPLGARGHDPVLLCWDHHNHLPVEEILALYRCKPAASFPNQHSKGTLVYPFTLSYYPLAMLGSYKAVYHSKKHNRRWVKELSADCVAAVAGSGRFLLTLYPSGQPGDSCRVSADCRTTITTRANV</sequence>
<dbReference type="PANTHER" id="PTHR36296:SF1">
    <property type="entry name" value="CHROMOSOME 2 OPEN READING FRAME 80"/>
    <property type="match status" value="1"/>
</dbReference>
<evidence type="ECO:0000256" key="1">
    <source>
        <dbReference type="SAM" id="Phobius"/>
    </source>
</evidence>
<dbReference type="EMBL" id="JAURVH010001513">
    <property type="protein sequence ID" value="KAK5936082.1"/>
    <property type="molecule type" value="Genomic_DNA"/>
</dbReference>
<name>A0AAN8I2B9_CHAGU</name>
<dbReference type="AlphaFoldDB" id="A0AAN8I2B9"/>
<keyword evidence="1" id="KW-1133">Transmembrane helix</keyword>
<keyword evidence="1" id="KW-0812">Transmembrane</keyword>
<gene>
    <name evidence="2" type="ORF">CgunFtcFv8_021381</name>
</gene>
<keyword evidence="3" id="KW-1185">Reference proteome</keyword>
<accession>A0AAN8I2B9</accession>
<dbReference type="PANTHER" id="PTHR36296">
    <property type="entry name" value="GAMMA-CRYSTALLIN A"/>
    <property type="match status" value="1"/>
</dbReference>
<protein>
    <submittedName>
        <fullName evidence="2">Uncharacterized protein</fullName>
    </submittedName>
</protein>
<dbReference type="InterPro" id="IPR038776">
    <property type="entry name" value="C2orf80"/>
</dbReference>
<reference evidence="2 3" key="1">
    <citation type="journal article" date="2023" name="Mol. Biol. Evol.">
        <title>Genomics of Secondarily Temperate Adaptation in the Only Non-Antarctic Icefish.</title>
        <authorList>
            <person name="Rivera-Colon A.G."/>
            <person name="Rayamajhi N."/>
            <person name="Minhas B.F."/>
            <person name="Madrigal G."/>
            <person name="Bilyk K.T."/>
            <person name="Yoon V."/>
            <person name="Hune M."/>
            <person name="Gregory S."/>
            <person name="Cheng C.H.C."/>
            <person name="Catchen J.M."/>
        </authorList>
    </citation>
    <scope>NUCLEOTIDE SEQUENCE [LARGE SCALE GENOMIC DNA]</scope>
    <source>
        <tissue evidence="2">White muscle</tissue>
    </source>
</reference>
<evidence type="ECO:0000313" key="3">
    <source>
        <dbReference type="Proteomes" id="UP001331515"/>
    </source>
</evidence>